<gene>
    <name evidence="3" type="ORF">ACFOMG_13430</name>
</gene>
<dbReference type="RefSeq" id="WP_376867307.1">
    <property type="nucleotide sequence ID" value="NZ_JBHRYB010000013.1"/>
</dbReference>
<organism evidence="3 4">
    <name type="scientific">Bacterioplanoides pacificum</name>
    <dbReference type="NCBI Taxonomy" id="1171596"/>
    <lineage>
        <taxon>Bacteria</taxon>
        <taxon>Pseudomonadati</taxon>
        <taxon>Pseudomonadota</taxon>
        <taxon>Gammaproteobacteria</taxon>
        <taxon>Oceanospirillales</taxon>
        <taxon>Oceanospirillaceae</taxon>
        <taxon>Bacterioplanoides</taxon>
    </lineage>
</organism>
<dbReference type="Proteomes" id="UP001595722">
    <property type="component" value="Unassembled WGS sequence"/>
</dbReference>
<keyword evidence="2" id="KW-1133">Transmembrane helix</keyword>
<feature type="transmembrane region" description="Helical" evidence="2">
    <location>
        <begin position="20"/>
        <end position="38"/>
    </location>
</feature>
<protein>
    <submittedName>
        <fullName evidence="3">Uncharacterized protein</fullName>
    </submittedName>
</protein>
<accession>A0ABV7VWN0</accession>
<reference evidence="4" key="1">
    <citation type="journal article" date="2019" name="Int. J. Syst. Evol. Microbiol.">
        <title>The Global Catalogue of Microorganisms (GCM) 10K type strain sequencing project: providing services to taxonomists for standard genome sequencing and annotation.</title>
        <authorList>
            <consortium name="The Broad Institute Genomics Platform"/>
            <consortium name="The Broad Institute Genome Sequencing Center for Infectious Disease"/>
            <person name="Wu L."/>
            <person name="Ma J."/>
        </authorList>
    </citation>
    <scope>NUCLEOTIDE SEQUENCE [LARGE SCALE GENOMIC DNA]</scope>
    <source>
        <strain evidence="4">KCTC 42424</strain>
    </source>
</reference>
<name>A0ABV7VWN0_9GAMM</name>
<evidence type="ECO:0000256" key="1">
    <source>
        <dbReference type="SAM" id="MobiDB-lite"/>
    </source>
</evidence>
<keyword evidence="4" id="KW-1185">Reference proteome</keyword>
<keyword evidence="2" id="KW-0472">Membrane</keyword>
<sequence length="216" mass="24399">MSEQHHNRLDHSELTNSGFWVGHILMIIATIAGVYLAAQTGLRQAIVFEEVTSTENNFYLRQSLYQEVRDNVEILREYDANILRRRLTVNQVRDNSPRISHYIWETMKYSQATLETPSYLLGSVRRFYARVDDIVAKCEAFVIGPTYGSKLLNAELDKIEQELLPKLKANVDELAVTLAGYGVEVEVEPYVTEADQVAKTESTDTPAAAKKESAGN</sequence>
<comment type="caution">
    <text evidence="3">The sequence shown here is derived from an EMBL/GenBank/DDBJ whole genome shotgun (WGS) entry which is preliminary data.</text>
</comment>
<feature type="region of interest" description="Disordered" evidence="1">
    <location>
        <begin position="195"/>
        <end position="216"/>
    </location>
</feature>
<keyword evidence="2" id="KW-0812">Transmembrane</keyword>
<evidence type="ECO:0000313" key="4">
    <source>
        <dbReference type="Proteomes" id="UP001595722"/>
    </source>
</evidence>
<proteinExistence type="predicted"/>
<evidence type="ECO:0000256" key="2">
    <source>
        <dbReference type="SAM" id="Phobius"/>
    </source>
</evidence>
<evidence type="ECO:0000313" key="3">
    <source>
        <dbReference type="EMBL" id="MFC3681102.1"/>
    </source>
</evidence>
<dbReference type="EMBL" id="JBHRYB010000013">
    <property type="protein sequence ID" value="MFC3681102.1"/>
    <property type="molecule type" value="Genomic_DNA"/>
</dbReference>